<feature type="compositionally biased region" description="Low complexity" evidence="6">
    <location>
        <begin position="565"/>
        <end position="579"/>
    </location>
</feature>
<dbReference type="InterPro" id="IPR035979">
    <property type="entry name" value="RBD_domain_sf"/>
</dbReference>
<dbReference type="GO" id="GO:0045727">
    <property type="term" value="P:positive regulation of translation"/>
    <property type="evidence" value="ECO:0007669"/>
    <property type="project" value="TreeGrafter"/>
</dbReference>
<feature type="region of interest" description="Disordered" evidence="6">
    <location>
        <begin position="1"/>
        <end position="57"/>
    </location>
</feature>
<dbReference type="PANTHER" id="PTHR13112:SF0">
    <property type="entry name" value="FI21285P1"/>
    <property type="match status" value="1"/>
</dbReference>
<dbReference type="PANTHER" id="PTHR13112">
    <property type="entry name" value="UPF3 REGULATOR OF NONSENSE TRANSCRIPTS-LIKE PROTEIN"/>
    <property type="match status" value="1"/>
</dbReference>
<feature type="compositionally biased region" description="Polar residues" evidence="6">
    <location>
        <begin position="580"/>
        <end position="593"/>
    </location>
</feature>
<dbReference type="GO" id="GO:0000184">
    <property type="term" value="P:nuclear-transcribed mRNA catabolic process, nonsense-mediated decay"/>
    <property type="evidence" value="ECO:0007669"/>
    <property type="project" value="UniProtKB-KW"/>
</dbReference>
<name>C9SAH9_VERA1</name>
<keyword evidence="5" id="KW-0694">RNA-binding</keyword>
<feature type="compositionally biased region" description="Low complexity" evidence="6">
    <location>
        <begin position="391"/>
        <end position="411"/>
    </location>
</feature>
<feature type="compositionally biased region" description="Low complexity" evidence="6">
    <location>
        <begin position="508"/>
        <end position="543"/>
    </location>
</feature>
<organism evidence="9">
    <name type="scientific">Verticillium alfalfae (strain VaMs.102 / ATCC MYA-4576 / FGSC 10136)</name>
    <name type="common">Verticillium wilt of alfalfa</name>
    <name type="synonym">Verticillium albo-atrum</name>
    <dbReference type="NCBI Taxonomy" id="526221"/>
    <lineage>
        <taxon>Eukaryota</taxon>
        <taxon>Fungi</taxon>
        <taxon>Dikarya</taxon>
        <taxon>Ascomycota</taxon>
        <taxon>Pezizomycotina</taxon>
        <taxon>Sordariomycetes</taxon>
        <taxon>Hypocreomycetidae</taxon>
        <taxon>Glomerellales</taxon>
        <taxon>Plectosphaerellaceae</taxon>
        <taxon>Verticillium</taxon>
    </lineage>
</organism>
<feature type="region of interest" description="Disordered" evidence="6">
    <location>
        <begin position="278"/>
        <end position="411"/>
    </location>
</feature>
<proteinExistence type="inferred from homology"/>
<evidence type="ECO:0000256" key="2">
    <source>
        <dbReference type="ARBA" id="ARBA00005991"/>
    </source>
</evidence>
<dbReference type="GO" id="GO:0005737">
    <property type="term" value="C:cytoplasm"/>
    <property type="evidence" value="ECO:0007669"/>
    <property type="project" value="TreeGrafter"/>
</dbReference>
<feature type="compositionally biased region" description="Low complexity" evidence="6">
    <location>
        <begin position="366"/>
        <end position="381"/>
    </location>
</feature>
<keyword evidence="4" id="KW-0539">Nucleus</keyword>
<accession>C9SAH9</accession>
<feature type="compositionally biased region" description="Gly residues" evidence="6">
    <location>
        <begin position="496"/>
        <end position="507"/>
    </location>
</feature>
<dbReference type="InterPro" id="IPR039722">
    <property type="entry name" value="Upf3"/>
</dbReference>
<dbReference type="Gene3D" id="3.30.70.330">
    <property type="match status" value="1"/>
</dbReference>
<dbReference type="OrthoDB" id="18087at2759"/>
<dbReference type="GO" id="GO:0005730">
    <property type="term" value="C:nucleolus"/>
    <property type="evidence" value="ECO:0007669"/>
    <property type="project" value="TreeGrafter"/>
</dbReference>
<feature type="compositionally biased region" description="Basic and acidic residues" evidence="6">
    <location>
        <begin position="199"/>
        <end position="225"/>
    </location>
</feature>
<evidence type="ECO:0000256" key="1">
    <source>
        <dbReference type="ARBA" id="ARBA00004123"/>
    </source>
</evidence>
<keyword evidence="3" id="KW-0866">Nonsense-mediated mRNA decay</keyword>
<feature type="compositionally biased region" description="Polar residues" evidence="6">
    <location>
        <begin position="18"/>
        <end position="35"/>
    </location>
</feature>
<evidence type="ECO:0000313" key="8">
    <source>
        <dbReference type="EMBL" id="EEY15427.1"/>
    </source>
</evidence>
<gene>
    <name evidence="8" type="ORF">VDBG_01536</name>
</gene>
<evidence type="ECO:0000256" key="3">
    <source>
        <dbReference type="ARBA" id="ARBA00023161"/>
    </source>
</evidence>
<evidence type="ECO:0000256" key="4">
    <source>
        <dbReference type="ARBA" id="ARBA00023242"/>
    </source>
</evidence>
<feature type="compositionally biased region" description="Low complexity" evidence="6">
    <location>
        <begin position="302"/>
        <end position="335"/>
    </location>
</feature>
<dbReference type="OMA" id="QYKPGKV"/>
<feature type="compositionally biased region" description="Low complexity" evidence="6">
    <location>
        <begin position="230"/>
        <end position="265"/>
    </location>
</feature>
<dbReference type="Pfam" id="PF03467">
    <property type="entry name" value="Smg4_UPF3"/>
    <property type="match status" value="1"/>
</dbReference>
<dbReference type="STRING" id="526221.C9SAH9"/>
<dbReference type="Proteomes" id="UP000008698">
    <property type="component" value="Unassembled WGS sequence"/>
</dbReference>
<feature type="region of interest" description="Disordered" evidence="6">
    <location>
        <begin position="129"/>
        <end position="265"/>
    </location>
</feature>
<dbReference type="RefSeq" id="XP_003007348.1">
    <property type="nucleotide sequence ID" value="XM_003007302.1"/>
</dbReference>
<feature type="compositionally biased region" description="Polar residues" evidence="6">
    <location>
        <begin position="189"/>
        <end position="198"/>
    </location>
</feature>
<comment type="similarity">
    <text evidence="2">Belongs to the RENT3 family.</text>
</comment>
<dbReference type="eggNOG" id="KOG1295">
    <property type="taxonomic scope" value="Eukaryota"/>
</dbReference>
<dbReference type="GO" id="GO:0003729">
    <property type="term" value="F:mRNA binding"/>
    <property type="evidence" value="ECO:0007669"/>
    <property type="project" value="TreeGrafter"/>
</dbReference>
<dbReference type="EMBL" id="DS985215">
    <property type="protein sequence ID" value="EEY15427.1"/>
    <property type="molecule type" value="Genomic_DNA"/>
</dbReference>
<protein>
    <recommendedName>
        <fullName evidence="7">RRM domain-containing protein</fullName>
    </recommendedName>
</protein>
<reference evidence="9" key="1">
    <citation type="journal article" date="2011" name="PLoS Pathog.">
        <title>Comparative genomics yields insights into niche adaptation of plant vascular wilt pathogens.</title>
        <authorList>
            <person name="Klosterman S.J."/>
            <person name="Subbarao K.V."/>
            <person name="Kang S."/>
            <person name="Veronese P."/>
            <person name="Gold S.E."/>
            <person name="Thomma B.P.H.J."/>
            <person name="Chen Z."/>
            <person name="Henrissat B."/>
            <person name="Lee Y.-H."/>
            <person name="Park J."/>
            <person name="Garcia-Pedrajas M.D."/>
            <person name="Barbara D.J."/>
            <person name="Anchieta A."/>
            <person name="de Jonge R."/>
            <person name="Santhanam P."/>
            <person name="Maruthachalam K."/>
            <person name="Atallah Z."/>
            <person name="Amyotte S.G."/>
            <person name="Paz Z."/>
            <person name="Inderbitzin P."/>
            <person name="Hayes R.J."/>
            <person name="Heiman D.I."/>
            <person name="Young S."/>
            <person name="Zeng Q."/>
            <person name="Engels R."/>
            <person name="Galagan J."/>
            <person name="Cuomo C.A."/>
            <person name="Dobinson K.F."/>
            <person name="Ma L.-J."/>
        </authorList>
    </citation>
    <scope>NUCLEOTIDE SEQUENCE [LARGE SCALE GENOMIC DNA]</scope>
    <source>
        <strain evidence="9">VaMs.102 / ATCC MYA-4576 / FGSC 10136</strain>
    </source>
</reference>
<feature type="compositionally biased region" description="Basic and acidic residues" evidence="6">
    <location>
        <begin position="165"/>
        <end position="178"/>
    </location>
</feature>
<evidence type="ECO:0000313" key="9">
    <source>
        <dbReference type="Proteomes" id="UP000008698"/>
    </source>
</evidence>
<dbReference type="InterPro" id="IPR000504">
    <property type="entry name" value="RRM_dom"/>
</dbReference>
<dbReference type="InterPro" id="IPR012677">
    <property type="entry name" value="Nucleotide-bd_a/b_plait_sf"/>
</dbReference>
<dbReference type="Pfam" id="PF00076">
    <property type="entry name" value="RRM_1"/>
    <property type="match status" value="1"/>
</dbReference>
<dbReference type="HOGENOM" id="CLU_018549_0_0_1"/>
<evidence type="ECO:0000259" key="7">
    <source>
        <dbReference type="PROSITE" id="PS50102"/>
    </source>
</evidence>
<dbReference type="InterPro" id="IPR005120">
    <property type="entry name" value="UPF3_dom"/>
</dbReference>
<feature type="domain" description="RRM" evidence="7">
    <location>
        <begin position="429"/>
        <end position="485"/>
    </location>
</feature>
<dbReference type="GeneID" id="9533431"/>
<dbReference type="KEGG" id="val:VDBG_01536"/>
<dbReference type="AlphaFoldDB" id="C9SAH9"/>
<sequence length="593" mass="60618">MQDSQASRKANGVLPMPANSSATDAPSASRSNKSKTPVEGDKVSQDPAKSSRPGRLYLHVKKRESLAELDEIVQTRTWEDAKLTHNNPCLVGPPSLEYCIYKKIPGARKRSDARQGTIDQDPEFMSYLLSLTNPETEKEGETGEDPSAGESKPDTKVTTTPLIEYIKEKKANRAKEAAAAKSAKHARQESQSTKNSKANADDGKKSKRDRDGKSNKSPEKPKETVRILTKKATAEAAKAAESAASQINEATAAAASSSEAPKSRRANIAAAARLLQRDLGLSPGSAHRRARLNAAKTEAESKTSSIKEASTAASEATPAASSSTPSPATAAQSAEKPATPTAPKSGRSRRGGGGGKNSAEAKNKGAENTTAPAASAPAKTPVVLLRKKETAPAPQAAAATTAATTTSETATPAAAAAAAAAGPNRPRHPQGVTEALLKATLETFGVVTFVEIDRRKGFAYVDFADHASLVRAITGSPVTVAQGTVQVLERKEKKPAGGGGGGGGGGTAAAASSSAAASGTGTAAPAASTTTATPAASSSSGPAEKTEHTGSGEISRWPPFEQALPQSSSSSVDTPTSSQIHSHVSRVSGTLGG</sequence>
<dbReference type="PROSITE" id="PS50102">
    <property type="entry name" value="RRM"/>
    <property type="match status" value="1"/>
</dbReference>
<feature type="region of interest" description="Disordered" evidence="6">
    <location>
        <begin position="490"/>
        <end position="593"/>
    </location>
</feature>
<keyword evidence="9" id="KW-1185">Reference proteome</keyword>
<evidence type="ECO:0000256" key="6">
    <source>
        <dbReference type="SAM" id="MobiDB-lite"/>
    </source>
</evidence>
<dbReference type="SUPFAM" id="SSF54928">
    <property type="entry name" value="RNA-binding domain, RBD"/>
    <property type="match status" value="1"/>
</dbReference>
<evidence type="ECO:0000256" key="5">
    <source>
        <dbReference type="PROSITE-ProRule" id="PRU00176"/>
    </source>
</evidence>
<comment type="subcellular location">
    <subcellularLocation>
        <location evidence="1">Nucleus</location>
    </subcellularLocation>
</comment>